<evidence type="ECO:0000313" key="1">
    <source>
        <dbReference type="EMBL" id="AUX76302.1"/>
    </source>
</evidence>
<sequence length="97" mass="10439">MSKDIPPELAEHLGKFLRHCVVDEGFACPLYVTAAACNGSAYITAYWPGEGGLKPQVVASRIEDNGFKLPIALVVVGANAEAAYMQIEQSEPLMMLN</sequence>
<protein>
    <submittedName>
        <fullName evidence="1">Uncharacterized protein</fullName>
    </submittedName>
</protein>
<reference evidence="1 2" key="1">
    <citation type="submission" date="2017-10" db="EMBL/GenBank/DDBJ databases">
        <title>Analysis of the genome sequences of Rhizobium populations associated to common bean (phaseolus vulgaris).</title>
        <authorList>
            <person name="Bustos P."/>
            <person name="Santamaria R.I."/>
            <person name="Miranda-Sanchez F."/>
            <person name="Perez-Carrascal O."/>
            <person name="Juarez S."/>
            <person name="Lozano L."/>
            <person name="Martinez-Flores I."/>
            <person name="Vinuesa P."/>
            <person name="Martinez-Romero E."/>
            <person name="Cevallos M.A."/>
            <person name="Romero D."/>
            <person name="Davila G."/>
            <person name="Gonzalez V."/>
        </authorList>
    </citation>
    <scope>NUCLEOTIDE SEQUENCE [LARGE SCALE GENOMIC DNA]</scope>
    <source>
        <strain evidence="1 2">NXT3</strain>
    </source>
</reference>
<dbReference type="EMBL" id="CP024307">
    <property type="protein sequence ID" value="AUX76302.1"/>
    <property type="molecule type" value="Genomic_DNA"/>
</dbReference>
<proteinExistence type="predicted"/>
<dbReference type="Proteomes" id="UP000239340">
    <property type="component" value="Chromosome"/>
</dbReference>
<dbReference type="RefSeq" id="WP_104839155.1">
    <property type="nucleotide sequence ID" value="NZ_CP024307.1"/>
</dbReference>
<dbReference type="AlphaFoldDB" id="A0A2L0H530"/>
<gene>
    <name evidence="1" type="ORF">NXT3_CH01730</name>
</gene>
<organism evidence="1 2">
    <name type="scientific">Rhizobium fredii</name>
    <name type="common">Sinorhizobium fredii</name>
    <dbReference type="NCBI Taxonomy" id="380"/>
    <lineage>
        <taxon>Bacteria</taxon>
        <taxon>Pseudomonadati</taxon>
        <taxon>Pseudomonadota</taxon>
        <taxon>Alphaproteobacteria</taxon>
        <taxon>Hyphomicrobiales</taxon>
        <taxon>Rhizobiaceae</taxon>
        <taxon>Sinorhizobium/Ensifer group</taxon>
        <taxon>Sinorhizobium</taxon>
    </lineage>
</organism>
<accession>A0A2L0H530</accession>
<name>A0A2L0H530_RHIFR</name>
<evidence type="ECO:0000313" key="2">
    <source>
        <dbReference type="Proteomes" id="UP000239340"/>
    </source>
</evidence>